<dbReference type="Gene3D" id="2.30.38.10">
    <property type="entry name" value="Luciferase, Domain 3"/>
    <property type="match status" value="1"/>
</dbReference>
<keyword evidence="5" id="KW-0677">Repeat</keyword>
<evidence type="ECO:0000256" key="3">
    <source>
        <dbReference type="ARBA" id="ARBA00022450"/>
    </source>
</evidence>
<dbReference type="FunFam" id="3.40.50.12780:FF:000012">
    <property type="entry name" value="Non-ribosomal peptide synthetase"/>
    <property type="match status" value="1"/>
</dbReference>
<dbReference type="FunFam" id="2.30.38.10:FF:000001">
    <property type="entry name" value="Non-ribosomal peptide synthetase PvdI"/>
    <property type="match status" value="1"/>
</dbReference>
<dbReference type="GO" id="GO:0031177">
    <property type="term" value="F:phosphopantetheine binding"/>
    <property type="evidence" value="ECO:0007669"/>
    <property type="project" value="InterPro"/>
</dbReference>
<dbReference type="InterPro" id="IPR023213">
    <property type="entry name" value="CAT-like_dom_sf"/>
</dbReference>
<dbReference type="GO" id="GO:0044550">
    <property type="term" value="P:secondary metabolite biosynthetic process"/>
    <property type="evidence" value="ECO:0007669"/>
    <property type="project" value="TreeGrafter"/>
</dbReference>
<evidence type="ECO:0000313" key="8">
    <source>
        <dbReference type="EMBL" id="MXQ54927.1"/>
    </source>
</evidence>
<sequence length="1494" mass="172451">MIEFFPLTDAQKRVWFTEMFFPNTSVSNITTRTKMVKPDLALLKEAIKTFLSHQEMIRVQIAMDSTTDEPMQLVEKAKEKYDIKVVKISAKEEINTWFDHYASTPINLYNQELYQFTIVQWKDICYLAIKCHHIIIDGISITLIIKKIKEIYECLKRGQPFKEKEVNLTLSDYIEIEQRYKSSPRYKKDQQFWRSEFGNELPAYIADELDQLYAGSLTAKRKDFLVPDDLKQKIEAFCKENKTSIYTLFMSSLFLYYSRIHNEKNIVLGTYFANRWSGERDLLGMFVSTLAFHMEIVDGLSVQQWIQAVNRKQMKLLRHQRYPYNQLIQDDRLEGKDRKQLFSVGVEYQEISTEDSQQVFGGTDANLMSIHIKNFTIWDKLHIQIDYQLKALKEEEIDQFIDRLFSLMKAMIEAPSSKINQLDICTDAEKSILLEEWSGKSRQKTSEKQTIQQAFEKQVNQTPHQVAIVDQTRKLTYQELNRKANQIAHILRNQGVQPDDRVGIVMERSVDMVIAILAVLKAGGAYVPLDASYPAKRVQYVLEDSNTRLVLSHAKTMGKYQKVNMMTNNWLSIEDLEKRSIADSNLPIVNIPTGLAYVIYTSGTTGNPKGVMVEHAGYVEMIDHLKTDLSITTSDRIGQFASISFDVSIWDIGIAILTGATLYVISDEVISDVRVFEKFVQQNSLSMITLPPPYLRQLDRRNLSCLRQVIAGGSASTIEIVEEWKDIYRNGYGPTEATVWATMWKPDVQQDHTVVSIGKPLTNKLIYILNDHLQLQSIGSLGELCIGGSGLARGYLGKPQLTREKFIDNPFIPGERIYRTGDLARFLPDGNIEFCGRIDHQVKIRGHRVEIGELESVIAAHPMVKNVTVREWKDIHGETYLCAYVVGNNFFSIIEIKKDIEQKLPGYMIPAFFVELKELPLTTNGKVDRKALPEPTKFQRIDELVPPKTDDEQLLVQIWEQVLGIGKVGITDHFFELGGDSIKAIQVASLLQKENKKLSIQHFFRAPTIQKLIPYLEDKKQEIYQGMIEGNVPLSPIQNDFLVKNDPSVVHHYNQAVLLYHSSLLSHVHLQQAFSHLMRHHDALRMKFQQVNGIWEQINQPMRDNLFDITTVDLSNEAEVEKKMEEWGNYLQQSIHISNGPLMRVGHFHTSQGDYLLWIIHHLVVDGVSWRILLEDFQHVYQKLIQDKQPVLSAKTQSYRDWARLIQNVALDSKIREEFDYWEKVGQVDIPPLPKDYIHHNSKVEDCDEVTFFLSKEHTTQLISNIHRIYQTEINDILLTAISLSIKNWIHSDRIGFMLEGHGREEIVSDAEVHRTVGWFTSMFPVVFDFSSQSTKEVGQIIKEVKETLRRVPNRGIGYGVLHHLNSNHLRTPKHPEILFNYLGQFDEIFTKKSIFSLFNQPTGKCSHPQMKRAYTLEIDAIVLNEKFTLCIRYSNKDYDKETMEEISTNIKTQLEMIIKHCLDQTEIEKTPSDFGDTELSLEELAFIQASFES</sequence>
<dbReference type="PROSITE" id="PS00455">
    <property type="entry name" value="AMP_BINDING"/>
    <property type="match status" value="1"/>
</dbReference>
<dbReference type="InterPro" id="IPR045851">
    <property type="entry name" value="AMP-bd_C_sf"/>
</dbReference>
<accession>A0A6I4VTM8</accession>
<evidence type="ECO:0000256" key="4">
    <source>
        <dbReference type="ARBA" id="ARBA00022553"/>
    </source>
</evidence>
<comment type="caution">
    <text evidence="8">The sequence shown here is derived from an EMBL/GenBank/DDBJ whole genome shotgun (WGS) entry which is preliminary data.</text>
</comment>
<evidence type="ECO:0000256" key="6">
    <source>
        <dbReference type="ARBA" id="ARBA00023194"/>
    </source>
</evidence>
<dbReference type="Pfam" id="PF00550">
    <property type="entry name" value="PP-binding"/>
    <property type="match status" value="1"/>
</dbReference>
<dbReference type="SMART" id="SM00823">
    <property type="entry name" value="PKS_PP"/>
    <property type="match status" value="1"/>
</dbReference>
<reference evidence="8 9" key="1">
    <citation type="submission" date="2019-12" db="EMBL/GenBank/DDBJ databases">
        <title>Whole-genome analyses of novel actinobacteria.</title>
        <authorList>
            <person name="Sahin N."/>
            <person name="Saygin H."/>
        </authorList>
    </citation>
    <scope>NUCLEOTIDE SEQUENCE [LARGE SCALE GENOMIC DNA]</scope>
    <source>
        <strain evidence="8 9">KC615</strain>
    </source>
</reference>
<dbReference type="Gene3D" id="3.30.559.30">
    <property type="entry name" value="Nonribosomal peptide synthetase, condensation domain"/>
    <property type="match status" value="2"/>
</dbReference>
<dbReference type="PROSITE" id="PS00012">
    <property type="entry name" value="PHOSPHOPANTETHEINE"/>
    <property type="match status" value="1"/>
</dbReference>
<dbReference type="Proteomes" id="UP000430692">
    <property type="component" value="Unassembled WGS sequence"/>
</dbReference>
<dbReference type="InterPro" id="IPR036736">
    <property type="entry name" value="ACP-like_sf"/>
</dbReference>
<dbReference type="InterPro" id="IPR009081">
    <property type="entry name" value="PP-bd_ACP"/>
</dbReference>
<dbReference type="SUPFAM" id="SSF56801">
    <property type="entry name" value="Acetyl-CoA synthetase-like"/>
    <property type="match status" value="1"/>
</dbReference>
<dbReference type="InterPro" id="IPR006162">
    <property type="entry name" value="Ppantetheine_attach_site"/>
</dbReference>
<feature type="domain" description="Carrier" evidence="7">
    <location>
        <begin position="946"/>
        <end position="1020"/>
    </location>
</feature>
<keyword evidence="6" id="KW-0045">Antibiotic biosynthesis</keyword>
<gene>
    <name evidence="8" type="ORF">GSM42_14615</name>
</gene>
<dbReference type="CDD" id="cd19534">
    <property type="entry name" value="E_NRPS"/>
    <property type="match status" value="1"/>
</dbReference>
<dbReference type="FunFam" id="3.40.50.980:FF:000001">
    <property type="entry name" value="Non-ribosomal peptide synthetase"/>
    <property type="match status" value="1"/>
</dbReference>
<dbReference type="InterPro" id="IPR025110">
    <property type="entry name" value="AMP-bd_C"/>
</dbReference>
<evidence type="ECO:0000256" key="5">
    <source>
        <dbReference type="ARBA" id="ARBA00022737"/>
    </source>
</evidence>
<dbReference type="Gene3D" id="3.30.559.10">
    <property type="entry name" value="Chloramphenicol acetyltransferase-like domain"/>
    <property type="match status" value="2"/>
</dbReference>
<dbReference type="PANTHER" id="PTHR45527">
    <property type="entry name" value="NONRIBOSOMAL PEPTIDE SYNTHETASE"/>
    <property type="match status" value="1"/>
</dbReference>
<dbReference type="Gene3D" id="3.40.50.980">
    <property type="match status" value="2"/>
</dbReference>
<dbReference type="GO" id="GO:0043041">
    <property type="term" value="P:amino acid activation for nonribosomal peptide biosynthetic process"/>
    <property type="evidence" value="ECO:0007669"/>
    <property type="project" value="TreeGrafter"/>
</dbReference>
<evidence type="ECO:0000256" key="2">
    <source>
        <dbReference type="ARBA" id="ARBA00006432"/>
    </source>
</evidence>
<dbReference type="InterPro" id="IPR010071">
    <property type="entry name" value="AA_adenyl_dom"/>
</dbReference>
<dbReference type="RefSeq" id="WP_160802280.1">
    <property type="nucleotide sequence ID" value="NZ_WUUL01000010.1"/>
</dbReference>
<proteinExistence type="inferred from homology"/>
<dbReference type="Pfam" id="PF00668">
    <property type="entry name" value="Condensation"/>
    <property type="match status" value="2"/>
</dbReference>
<dbReference type="SUPFAM" id="SSF52777">
    <property type="entry name" value="CoA-dependent acyltransferases"/>
    <property type="match status" value="4"/>
</dbReference>
<name>A0A6I4VTM8_9BACL</name>
<dbReference type="PROSITE" id="PS50075">
    <property type="entry name" value="CARRIER"/>
    <property type="match status" value="1"/>
</dbReference>
<dbReference type="Gene3D" id="3.30.300.30">
    <property type="match status" value="1"/>
</dbReference>
<comment type="similarity">
    <text evidence="2">Belongs to the ATP-dependent AMP-binding enzyme family.</text>
</comment>
<comment type="cofactor">
    <cofactor evidence="1">
        <name>pantetheine 4'-phosphate</name>
        <dbReference type="ChEBI" id="CHEBI:47942"/>
    </cofactor>
</comment>
<dbReference type="InterPro" id="IPR020806">
    <property type="entry name" value="PKS_PP-bd"/>
</dbReference>
<dbReference type="InterPro" id="IPR000873">
    <property type="entry name" value="AMP-dep_synth/lig_dom"/>
</dbReference>
<dbReference type="CDD" id="cd05930">
    <property type="entry name" value="A_NRPS"/>
    <property type="match status" value="1"/>
</dbReference>
<dbReference type="SUPFAM" id="SSF47336">
    <property type="entry name" value="ACP-like"/>
    <property type="match status" value="1"/>
</dbReference>
<protein>
    <submittedName>
        <fullName evidence="8">Amino acid adenylation domain-containing protein</fullName>
    </submittedName>
</protein>
<dbReference type="PANTHER" id="PTHR45527:SF14">
    <property type="entry name" value="PLIPASTATIN SYNTHASE SUBUNIT B"/>
    <property type="match status" value="1"/>
</dbReference>
<dbReference type="InterPro" id="IPR020845">
    <property type="entry name" value="AMP-binding_CS"/>
</dbReference>
<evidence type="ECO:0000259" key="7">
    <source>
        <dbReference type="PROSITE" id="PS50075"/>
    </source>
</evidence>
<keyword evidence="3" id="KW-0596">Phosphopantetheine</keyword>
<dbReference type="NCBIfam" id="TIGR01733">
    <property type="entry name" value="AA-adenyl-dom"/>
    <property type="match status" value="1"/>
</dbReference>
<organism evidence="8 9">
    <name type="scientific">Shimazuella alba</name>
    <dbReference type="NCBI Taxonomy" id="2690964"/>
    <lineage>
        <taxon>Bacteria</taxon>
        <taxon>Bacillati</taxon>
        <taxon>Bacillota</taxon>
        <taxon>Bacilli</taxon>
        <taxon>Bacillales</taxon>
        <taxon>Thermoactinomycetaceae</taxon>
        <taxon>Shimazuella</taxon>
    </lineage>
</organism>
<dbReference type="InterPro" id="IPR001242">
    <property type="entry name" value="Condensation_dom"/>
</dbReference>
<dbReference type="Pfam" id="PF13193">
    <property type="entry name" value="AMP-binding_C"/>
    <property type="match status" value="1"/>
</dbReference>
<dbReference type="EMBL" id="WUUL01000010">
    <property type="protein sequence ID" value="MXQ54927.1"/>
    <property type="molecule type" value="Genomic_DNA"/>
</dbReference>
<evidence type="ECO:0000256" key="1">
    <source>
        <dbReference type="ARBA" id="ARBA00001957"/>
    </source>
</evidence>
<dbReference type="Gene3D" id="1.10.1200.10">
    <property type="entry name" value="ACP-like"/>
    <property type="match status" value="1"/>
</dbReference>
<dbReference type="Pfam" id="PF00501">
    <property type="entry name" value="AMP-binding"/>
    <property type="match status" value="1"/>
</dbReference>
<keyword evidence="9" id="KW-1185">Reference proteome</keyword>
<dbReference type="InterPro" id="IPR010060">
    <property type="entry name" value="NRPS_synth"/>
</dbReference>
<dbReference type="GO" id="GO:0003824">
    <property type="term" value="F:catalytic activity"/>
    <property type="evidence" value="ECO:0007669"/>
    <property type="project" value="UniProtKB-KW"/>
</dbReference>
<evidence type="ECO:0000313" key="9">
    <source>
        <dbReference type="Proteomes" id="UP000430692"/>
    </source>
</evidence>
<dbReference type="GO" id="GO:0008610">
    <property type="term" value="P:lipid biosynthetic process"/>
    <property type="evidence" value="ECO:0007669"/>
    <property type="project" value="UniProtKB-ARBA"/>
</dbReference>
<dbReference type="FunFam" id="1.10.1200.10:FF:000005">
    <property type="entry name" value="Nonribosomal peptide synthetase 1"/>
    <property type="match status" value="1"/>
</dbReference>
<dbReference type="GO" id="GO:0017000">
    <property type="term" value="P:antibiotic biosynthetic process"/>
    <property type="evidence" value="ECO:0007669"/>
    <property type="project" value="UniProtKB-KW"/>
</dbReference>
<keyword evidence="4" id="KW-0597">Phosphoprotein</keyword>
<dbReference type="NCBIfam" id="TIGR01720">
    <property type="entry name" value="NRPS-para261"/>
    <property type="match status" value="1"/>
</dbReference>
<dbReference type="GO" id="GO:0005829">
    <property type="term" value="C:cytosol"/>
    <property type="evidence" value="ECO:0007669"/>
    <property type="project" value="TreeGrafter"/>
</dbReference>